<evidence type="ECO:0000313" key="5">
    <source>
        <dbReference type="Proteomes" id="UP001205311"/>
    </source>
</evidence>
<evidence type="ECO:0000256" key="2">
    <source>
        <dbReference type="ARBA" id="ARBA00023315"/>
    </source>
</evidence>
<dbReference type="Gene3D" id="3.40.630.30">
    <property type="match status" value="1"/>
</dbReference>
<keyword evidence="5" id="KW-1185">Reference proteome</keyword>
<accession>A0ABT1HML2</accession>
<dbReference type="Pfam" id="PF00583">
    <property type="entry name" value="Acetyltransf_1"/>
    <property type="match status" value="1"/>
</dbReference>
<dbReference type="EMBL" id="JAMTCP010000002">
    <property type="protein sequence ID" value="MCP2256761.1"/>
    <property type="molecule type" value="Genomic_DNA"/>
</dbReference>
<dbReference type="SUPFAM" id="SSF55729">
    <property type="entry name" value="Acyl-CoA N-acyltransferases (Nat)"/>
    <property type="match status" value="1"/>
</dbReference>
<keyword evidence="2" id="KW-0012">Acyltransferase</keyword>
<dbReference type="PANTHER" id="PTHR43877:SF1">
    <property type="entry name" value="ACETYLTRANSFERASE"/>
    <property type="match status" value="1"/>
</dbReference>
<dbReference type="PROSITE" id="PS51186">
    <property type="entry name" value="GNAT"/>
    <property type="match status" value="1"/>
</dbReference>
<organism evidence="4 5">
    <name type="scientific">Streptoalloteichus tenebrarius (strain ATCC 17920 / DSM 40477 / JCM 4838 / CBS 697.72 / NBRC 16177 / NCIMB 11028 / NRRL B-12390 / A12253. 1 / ISP 5477)</name>
    <name type="common">Streptomyces tenebrarius</name>
    <dbReference type="NCBI Taxonomy" id="1933"/>
    <lineage>
        <taxon>Bacteria</taxon>
        <taxon>Bacillati</taxon>
        <taxon>Actinomycetota</taxon>
        <taxon>Actinomycetes</taxon>
        <taxon>Pseudonocardiales</taxon>
        <taxon>Pseudonocardiaceae</taxon>
        <taxon>Streptoalloteichus</taxon>
    </lineage>
</organism>
<feature type="domain" description="N-acetyltransferase" evidence="3">
    <location>
        <begin position="166"/>
        <end position="301"/>
    </location>
</feature>
<dbReference type="CDD" id="cd04301">
    <property type="entry name" value="NAT_SF"/>
    <property type="match status" value="1"/>
</dbReference>
<proteinExistence type="predicted"/>
<dbReference type="InterPro" id="IPR000182">
    <property type="entry name" value="GNAT_dom"/>
</dbReference>
<sequence length="301" mass="32361">MTCRTGTGPGCVVSADHQTGRMVWHTSSDLREHVANADAFLRERPTENTVLLTVAATLRERGHHAYGTVDPLFGWCRSSGGEVVGAFLHTPPRGVLLSHMPVEAARALPDELAALGRRFGEIHGHAPLVEAFTARQREIAGAPRLMRHERLYRLGELAWPSPAPAGSARRARPGDRAALVSWHDAFAREIGDPESVATVAVDYRIGYGGLLVWEVDGVATSMAGVSRPIADMARIGPVYTPPEFRGRGYAGAVTAAASEVARQAGAREVLLFADMANPTSNGLYQRLGFRAAGDYLVMAFD</sequence>
<name>A0ABT1HML2_STRSD</name>
<evidence type="ECO:0000259" key="3">
    <source>
        <dbReference type="PROSITE" id="PS51186"/>
    </source>
</evidence>
<evidence type="ECO:0000256" key="1">
    <source>
        <dbReference type="ARBA" id="ARBA00022679"/>
    </source>
</evidence>
<evidence type="ECO:0000313" key="4">
    <source>
        <dbReference type="EMBL" id="MCP2256761.1"/>
    </source>
</evidence>
<keyword evidence="1" id="KW-0808">Transferase</keyword>
<dbReference type="PANTHER" id="PTHR43877">
    <property type="entry name" value="AMINOALKYLPHOSPHONATE N-ACETYLTRANSFERASE-RELATED-RELATED"/>
    <property type="match status" value="1"/>
</dbReference>
<protein>
    <submittedName>
        <fullName evidence="4">Acetyltransferase, GNAT family</fullName>
    </submittedName>
</protein>
<gene>
    <name evidence="4" type="ORF">LX15_000444</name>
</gene>
<comment type="caution">
    <text evidence="4">The sequence shown here is derived from an EMBL/GenBank/DDBJ whole genome shotgun (WGS) entry which is preliminary data.</text>
</comment>
<reference evidence="4 5" key="1">
    <citation type="submission" date="2022-06" db="EMBL/GenBank/DDBJ databases">
        <title>Genomic Encyclopedia of Archaeal and Bacterial Type Strains, Phase II (KMG-II): from individual species to whole genera.</title>
        <authorList>
            <person name="Goeker M."/>
        </authorList>
    </citation>
    <scope>NUCLEOTIDE SEQUENCE [LARGE SCALE GENOMIC DNA]</scope>
    <source>
        <strain evidence="4 5">DSM 40477</strain>
    </source>
</reference>
<dbReference type="InterPro" id="IPR016181">
    <property type="entry name" value="Acyl_CoA_acyltransferase"/>
</dbReference>
<dbReference type="InterPro" id="IPR050832">
    <property type="entry name" value="Bact_Acetyltransf"/>
</dbReference>
<dbReference type="Proteomes" id="UP001205311">
    <property type="component" value="Unassembled WGS sequence"/>
</dbReference>